<sequence length="271" mass="29310">MLERLLLKLLIYVRNRPMLPFLLAATVALGTLGILASREGVTRDQWLPIVLIAIASSLPGLCGVWLGQLRRGFSLRLIVTLGVAYLYAFCAADDAVVFASDLLPVICIHIALVAVAALALRCLRRALDGNAAMGAWRFSILDGLELMLSVALVSGFLAKTQFSLAVQGPWYAWPIGALPPAIALAVFLWIREPVARLAAIAVAIAIGWWTTPAEYVDFSTLVAMLLVPAVWLAGVEVRRHRRGKRPVRAEKPAPPAAPRAPDEVKAIDVRA</sequence>
<feature type="transmembrane region" description="Helical" evidence="2">
    <location>
        <begin position="73"/>
        <end position="90"/>
    </location>
</feature>
<protein>
    <submittedName>
        <fullName evidence="3">Uncharacterized protein</fullName>
    </submittedName>
</protein>
<feature type="transmembrane region" description="Helical" evidence="2">
    <location>
        <begin position="170"/>
        <end position="189"/>
    </location>
</feature>
<dbReference type="KEGG" id="pnd:Pla175_02880"/>
<dbReference type="EMBL" id="CP036291">
    <property type="protein sequence ID" value="QDU86934.1"/>
    <property type="molecule type" value="Genomic_DNA"/>
</dbReference>
<feature type="compositionally biased region" description="Basic and acidic residues" evidence="1">
    <location>
        <begin position="260"/>
        <end position="271"/>
    </location>
</feature>
<feature type="region of interest" description="Disordered" evidence="1">
    <location>
        <begin position="243"/>
        <end position="271"/>
    </location>
</feature>
<proteinExistence type="predicted"/>
<keyword evidence="4" id="KW-1185">Reference proteome</keyword>
<evidence type="ECO:0000256" key="1">
    <source>
        <dbReference type="SAM" id="MobiDB-lite"/>
    </source>
</evidence>
<reference evidence="3 4" key="1">
    <citation type="submission" date="2019-02" db="EMBL/GenBank/DDBJ databases">
        <title>Deep-cultivation of Planctomycetes and their phenomic and genomic characterization uncovers novel biology.</title>
        <authorList>
            <person name="Wiegand S."/>
            <person name="Jogler M."/>
            <person name="Boedeker C."/>
            <person name="Pinto D."/>
            <person name="Vollmers J."/>
            <person name="Rivas-Marin E."/>
            <person name="Kohn T."/>
            <person name="Peeters S.H."/>
            <person name="Heuer A."/>
            <person name="Rast P."/>
            <person name="Oberbeckmann S."/>
            <person name="Bunk B."/>
            <person name="Jeske O."/>
            <person name="Meyerdierks A."/>
            <person name="Storesund J.E."/>
            <person name="Kallscheuer N."/>
            <person name="Luecker S."/>
            <person name="Lage O.M."/>
            <person name="Pohl T."/>
            <person name="Merkel B.J."/>
            <person name="Hornburger P."/>
            <person name="Mueller R.-W."/>
            <person name="Bruemmer F."/>
            <person name="Labrenz M."/>
            <person name="Spormann A.M."/>
            <person name="Op den Camp H."/>
            <person name="Overmann J."/>
            <person name="Amann R."/>
            <person name="Jetten M.S.M."/>
            <person name="Mascher T."/>
            <person name="Medema M.H."/>
            <person name="Devos D.P."/>
            <person name="Kaster A.-K."/>
            <person name="Ovreas L."/>
            <person name="Rohde M."/>
            <person name="Galperin M.Y."/>
            <person name="Jogler C."/>
        </authorList>
    </citation>
    <scope>NUCLEOTIDE SEQUENCE [LARGE SCALE GENOMIC DNA]</scope>
    <source>
        <strain evidence="3 4">Pla175</strain>
    </source>
</reference>
<keyword evidence="2" id="KW-0812">Transmembrane</keyword>
<dbReference type="AlphaFoldDB" id="A0A518D639"/>
<keyword evidence="2" id="KW-0472">Membrane</keyword>
<gene>
    <name evidence="3" type="ORF">Pla175_02880</name>
</gene>
<feature type="transmembrane region" description="Helical" evidence="2">
    <location>
        <begin position="46"/>
        <end position="66"/>
    </location>
</feature>
<dbReference type="Proteomes" id="UP000317429">
    <property type="component" value="Chromosome"/>
</dbReference>
<feature type="transmembrane region" description="Helical" evidence="2">
    <location>
        <begin position="135"/>
        <end position="158"/>
    </location>
</feature>
<feature type="transmembrane region" description="Helical" evidence="2">
    <location>
        <begin position="216"/>
        <end position="235"/>
    </location>
</feature>
<evidence type="ECO:0000313" key="4">
    <source>
        <dbReference type="Proteomes" id="UP000317429"/>
    </source>
</evidence>
<name>A0A518D639_9BACT</name>
<accession>A0A518D639</accession>
<dbReference type="RefSeq" id="WP_145280615.1">
    <property type="nucleotide sequence ID" value="NZ_CP036291.1"/>
</dbReference>
<keyword evidence="2" id="KW-1133">Transmembrane helix</keyword>
<evidence type="ECO:0000256" key="2">
    <source>
        <dbReference type="SAM" id="Phobius"/>
    </source>
</evidence>
<organism evidence="3 4">
    <name type="scientific">Pirellulimonas nuda</name>
    <dbReference type="NCBI Taxonomy" id="2528009"/>
    <lineage>
        <taxon>Bacteria</taxon>
        <taxon>Pseudomonadati</taxon>
        <taxon>Planctomycetota</taxon>
        <taxon>Planctomycetia</taxon>
        <taxon>Pirellulales</taxon>
        <taxon>Lacipirellulaceae</taxon>
        <taxon>Pirellulimonas</taxon>
    </lineage>
</organism>
<evidence type="ECO:0000313" key="3">
    <source>
        <dbReference type="EMBL" id="QDU86934.1"/>
    </source>
</evidence>
<feature type="transmembrane region" description="Helical" evidence="2">
    <location>
        <begin position="194"/>
        <end position="210"/>
    </location>
</feature>
<feature type="transmembrane region" description="Helical" evidence="2">
    <location>
        <begin position="102"/>
        <end position="123"/>
    </location>
</feature>